<dbReference type="Proteomes" id="UP000541033">
    <property type="component" value="Unassembled WGS sequence"/>
</dbReference>
<dbReference type="GO" id="GO:0016853">
    <property type="term" value="F:isomerase activity"/>
    <property type="evidence" value="ECO:0007669"/>
    <property type="project" value="UniProtKB-KW"/>
</dbReference>
<accession>A0A7X5TTH4</accession>
<evidence type="ECO:0000313" key="4">
    <source>
        <dbReference type="Proteomes" id="UP000541033"/>
    </source>
</evidence>
<reference evidence="3 4" key="1">
    <citation type="submission" date="2020-02" db="EMBL/GenBank/DDBJ databases">
        <title>Sequencing the genomes of 1000 actinobacteria strains.</title>
        <authorList>
            <person name="Klenk H.-P."/>
        </authorList>
    </citation>
    <scope>NUCLEOTIDE SEQUENCE [LARGE SCALE GENOMIC DNA]</scope>
    <source>
        <strain evidence="3 4">DSM 27960</strain>
    </source>
</reference>
<sequence length="280" mass="30122">MSFISPATNITLSSYTLGLTTEVPFRERVRAAAEAGFSGVGLRVENYVAAQAEGLSDSDMLATLDEYNIRVTEVEYLTGWGPELVSTDAEITKEANAFHMCQLFGVAQVNVGLLEQLDHASIVDALTALCDRAGSIIIAVEYMPYSGIPNIPEAWAIIEATGKANAHLLVDTWHWARAGQTSADLARVPADRIVSVQLCDVLEHAMTPLRVESLHHRLLPGLGWGDPVGMLRALEQHGATPNVVTVEVISDELAAKGIDEAARVAYTATRSVLNEASKQS</sequence>
<evidence type="ECO:0000259" key="2">
    <source>
        <dbReference type="Pfam" id="PF01261"/>
    </source>
</evidence>
<organism evidence="3 4">
    <name type="scientific">Lysinibacter cavernae</name>
    <dbReference type="NCBI Taxonomy" id="1640652"/>
    <lineage>
        <taxon>Bacteria</taxon>
        <taxon>Bacillati</taxon>
        <taxon>Actinomycetota</taxon>
        <taxon>Actinomycetes</taxon>
        <taxon>Micrococcales</taxon>
        <taxon>Microbacteriaceae</taxon>
        <taxon>Lysinibacter</taxon>
    </lineage>
</organism>
<dbReference type="SUPFAM" id="SSF51658">
    <property type="entry name" value="Xylose isomerase-like"/>
    <property type="match status" value="1"/>
</dbReference>
<evidence type="ECO:0000313" key="3">
    <source>
        <dbReference type="EMBL" id="NIH53514.1"/>
    </source>
</evidence>
<proteinExistence type="predicted"/>
<feature type="domain" description="Xylose isomerase-like TIM barrel" evidence="2">
    <location>
        <begin position="29"/>
        <end position="264"/>
    </location>
</feature>
<dbReference type="AlphaFoldDB" id="A0A7X5TTH4"/>
<dbReference type="RefSeq" id="WP_167149180.1">
    <property type="nucleotide sequence ID" value="NZ_JAAMOX010000001.1"/>
</dbReference>
<evidence type="ECO:0000256" key="1">
    <source>
        <dbReference type="ARBA" id="ARBA00023277"/>
    </source>
</evidence>
<protein>
    <submittedName>
        <fullName evidence="3">Sugar phosphate isomerase/epimerase</fullName>
    </submittedName>
</protein>
<comment type="caution">
    <text evidence="3">The sequence shown here is derived from an EMBL/GenBank/DDBJ whole genome shotgun (WGS) entry which is preliminary data.</text>
</comment>
<gene>
    <name evidence="3" type="ORF">FHX76_001382</name>
</gene>
<dbReference type="PANTHER" id="PTHR12110:SF48">
    <property type="entry name" value="BLL3656 PROTEIN"/>
    <property type="match status" value="1"/>
</dbReference>
<dbReference type="PANTHER" id="PTHR12110">
    <property type="entry name" value="HYDROXYPYRUVATE ISOMERASE"/>
    <property type="match status" value="1"/>
</dbReference>
<dbReference type="EMBL" id="JAAMOX010000001">
    <property type="protein sequence ID" value="NIH53514.1"/>
    <property type="molecule type" value="Genomic_DNA"/>
</dbReference>
<keyword evidence="3" id="KW-0413">Isomerase</keyword>
<dbReference type="InterPro" id="IPR050312">
    <property type="entry name" value="IolE/XylAMocC-like"/>
</dbReference>
<dbReference type="Gene3D" id="3.20.20.150">
    <property type="entry name" value="Divalent-metal-dependent TIM barrel enzymes"/>
    <property type="match status" value="1"/>
</dbReference>
<name>A0A7X5TTH4_9MICO</name>
<dbReference type="InterPro" id="IPR036237">
    <property type="entry name" value="Xyl_isomerase-like_sf"/>
</dbReference>
<keyword evidence="1" id="KW-0119">Carbohydrate metabolism</keyword>
<dbReference type="InterPro" id="IPR013022">
    <property type="entry name" value="Xyl_isomerase-like_TIM-brl"/>
</dbReference>
<keyword evidence="4" id="KW-1185">Reference proteome</keyword>
<dbReference type="Pfam" id="PF01261">
    <property type="entry name" value="AP_endonuc_2"/>
    <property type="match status" value="1"/>
</dbReference>